<dbReference type="PANTHER" id="PTHR12302:SF3">
    <property type="entry name" value="SERINE_THREONINE-PROTEIN KINASE 31"/>
    <property type="match status" value="1"/>
</dbReference>
<dbReference type="Proteomes" id="UP000663651">
    <property type="component" value="Chromosome"/>
</dbReference>
<dbReference type="InterPro" id="IPR016071">
    <property type="entry name" value="Staphylococal_nuclease_OB-fold"/>
</dbReference>
<dbReference type="PROSITE" id="PS50830">
    <property type="entry name" value="TNASE_3"/>
    <property type="match status" value="1"/>
</dbReference>
<keyword evidence="7" id="KW-1185">Reference proteome</keyword>
<dbReference type="InterPro" id="IPR035437">
    <property type="entry name" value="SNase_OB-fold_sf"/>
</dbReference>
<feature type="signal peptide" evidence="4">
    <location>
        <begin position="1"/>
        <end position="25"/>
    </location>
</feature>
<gene>
    <name evidence="6" type="ORF">JZM60_16010</name>
</gene>
<accession>A0ABX7Q2E0</accession>
<organism evidence="6 7">
    <name type="scientific">Geobacter benzoatilyticus</name>
    <dbReference type="NCBI Taxonomy" id="2815309"/>
    <lineage>
        <taxon>Bacteria</taxon>
        <taxon>Pseudomonadati</taxon>
        <taxon>Thermodesulfobacteriota</taxon>
        <taxon>Desulfuromonadia</taxon>
        <taxon>Geobacterales</taxon>
        <taxon>Geobacteraceae</taxon>
        <taxon>Geobacter</taxon>
    </lineage>
</organism>
<evidence type="ECO:0000313" key="7">
    <source>
        <dbReference type="Proteomes" id="UP000663651"/>
    </source>
</evidence>
<keyword evidence="1" id="KW-0540">Nuclease</keyword>
<evidence type="ECO:0000256" key="3">
    <source>
        <dbReference type="ARBA" id="ARBA00022801"/>
    </source>
</evidence>
<evidence type="ECO:0000313" key="6">
    <source>
        <dbReference type="EMBL" id="QSV45598.1"/>
    </source>
</evidence>
<keyword evidence="3" id="KW-0378">Hydrolase</keyword>
<dbReference type="SUPFAM" id="SSF50199">
    <property type="entry name" value="Staphylococcal nuclease"/>
    <property type="match status" value="1"/>
</dbReference>
<evidence type="ECO:0000256" key="2">
    <source>
        <dbReference type="ARBA" id="ARBA00022759"/>
    </source>
</evidence>
<evidence type="ECO:0000259" key="5">
    <source>
        <dbReference type="PROSITE" id="PS50830"/>
    </source>
</evidence>
<feature type="domain" description="TNase-like" evidence="5">
    <location>
        <begin position="37"/>
        <end position="168"/>
    </location>
</feature>
<evidence type="ECO:0000256" key="1">
    <source>
        <dbReference type="ARBA" id="ARBA00022722"/>
    </source>
</evidence>
<dbReference type="SMART" id="SM00318">
    <property type="entry name" value="SNc"/>
    <property type="match status" value="1"/>
</dbReference>
<dbReference type="RefSeq" id="WP_207163391.1">
    <property type="nucleotide sequence ID" value="NZ_CP071382.1"/>
</dbReference>
<dbReference type="EMBL" id="CP071382">
    <property type="protein sequence ID" value="QSV45598.1"/>
    <property type="molecule type" value="Genomic_DNA"/>
</dbReference>
<protein>
    <submittedName>
        <fullName evidence="6">Thermonuclease family protein</fullName>
    </submittedName>
</protein>
<proteinExistence type="predicted"/>
<dbReference type="Gene3D" id="2.40.50.90">
    <property type="match status" value="1"/>
</dbReference>
<sequence>MVKCIGLAAVSLLAGLLLVPVGGRAASADAPGRFDTVAEYGRVTRVWDGDTVVITPVGKRKGYNCRLYGIDAPETRKKEIPGQPYGMAAAAALRKLVLSREVVVELTGEQSYRRKVGIILLEGVDLNREMVRRGYAWAYVRHLRGPYASAYLEAEKEARQERRGLWRDRNPLPPWEFRSQLRVNGK</sequence>
<keyword evidence="4" id="KW-0732">Signal</keyword>
<dbReference type="PANTHER" id="PTHR12302">
    <property type="entry name" value="EBNA2 BINDING PROTEIN P100"/>
    <property type="match status" value="1"/>
</dbReference>
<feature type="chain" id="PRO_5047467106" evidence="4">
    <location>
        <begin position="26"/>
        <end position="186"/>
    </location>
</feature>
<name>A0ABX7Q2E0_9BACT</name>
<keyword evidence="2" id="KW-0255">Endonuclease</keyword>
<dbReference type="Pfam" id="PF00565">
    <property type="entry name" value="SNase"/>
    <property type="match status" value="1"/>
</dbReference>
<reference evidence="6 7" key="1">
    <citation type="submission" date="2021-03" db="EMBL/GenBank/DDBJ databases">
        <title>Geobacter metallireducens gen. nov. sp. nov., a microorganism capable of coupling the complete oxidation of organic compounds to the reduction of iron and other metals.</title>
        <authorList>
            <person name="Li Y."/>
        </authorList>
    </citation>
    <scope>NUCLEOTIDE SEQUENCE [LARGE SCALE GENOMIC DNA]</scope>
    <source>
        <strain evidence="6 7">Jerry-YX</strain>
    </source>
</reference>
<evidence type="ECO:0000256" key="4">
    <source>
        <dbReference type="SAM" id="SignalP"/>
    </source>
</evidence>